<protein>
    <recommendedName>
        <fullName evidence="5">Competence protein</fullName>
    </recommendedName>
</protein>
<dbReference type="RefSeq" id="WP_099341986.1">
    <property type="nucleotide sequence ID" value="NZ_CP032098.1"/>
</dbReference>
<evidence type="ECO:0008006" key="5">
    <source>
        <dbReference type="Google" id="ProtNLM"/>
    </source>
</evidence>
<dbReference type="InterPro" id="IPR020354">
    <property type="entry name" value="Competence_nuclease_inhibitor"/>
</dbReference>
<evidence type="ECO:0000313" key="4">
    <source>
        <dbReference type="Proteomes" id="UP000262712"/>
    </source>
</evidence>
<dbReference type="Proteomes" id="UP000221222">
    <property type="component" value="Unassembled WGS sequence"/>
</dbReference>
<gene>
    <name evidence="1" type="ORF">AMOL_0566</name>
    <name evidence="2" type="ORF">CPU12_04975</name>
</gene>
<reference evidence="2 3" key="1">
    <citation type="submission" date="2017-09" db="EMBL/GenBank/DDBJ databases">
        <title>Arcobacter canalis sp. nov., a new species isolated from a water canal contaminated with urban sewage.</title>
        <authorList>
            <person name="Perez-Cataluna A."/>
            <person name="Salas-Masso N."/>
            <person name="Figueras M.J."/>
        </authorList>
    </citation>
    <scope>NUCLEOTIDE SEQUENCE [LARGE SCALE GENOMIC DNA]</scope>
    <source>
        <strain evidence="2 3">F98-3</strain>
    </source>
</reference>
<dbReference type="Pfam" id="PF11033">
    <property type="entry name" value="ComJ"/>
    <property type="match status" value="1"/>
</dbReference>
<dbReference type="EMBL" id="NXFY01000005">
    <property type="protein sequence ID" value="PHO18635.1"/>
    <property type="molecule type" value="Genomic_DNA"/>
</dbReference>
<dbReference type="KEGG" id="amol:AMOL_0566"/>
<accession>A0A2G1DJF7</accession>
<dbReference type="EMBL" id="CP032098">
    <property type="protein sequence ID" value="AXX91568.1"/>
    <property type="molecule type" value="Genomic_DNA"/>
</dbReference>
<dbReference type="InterPro" id="IPR038691">
    <property type="entry name" value="ComJ_sf"/>
</dbReference>
<keyword evidence="3" id="KW-1185">Reference proteome</keyword>
<reference evidence="1 4" key="2">
    <citation type="submission" date="2018-08" db="EMBL/GenBank/DDBJ databases">
        <title>Complete genome of the Arcobacter molluscorum type strain LMG 25693.</title>
        <authorList>
            <person name="Miller W.G."/>
            <person name="Yee E."/>
            <person name="Bono J.L."/>
        </authorList>
    </citation>
    <scope>NUCLEOTIDE SEQUENCE [LARGE SCALE GENOMIC DNA]</scope>
    <source>
        <strain evidence="1 4">CECT 7696</strain>
    </source>
</reference>
<name>A0A2G1DJF7_9BACT</name>
<evidence type="ECO:0000313" key="3">
    <source>
        <dbReference type="Proteomes" id="UP000221222"/>
    </source>
</evidence>
<organism evidence="2 3">
    <name type="scientific">Malaciobacter molluscorum LMG 25693</name>
    <dbReference type="NCBI Taxonomy" id="870501"/>
    <lineage>
        <taxon>Bacteria</taxon>
        <taxon>Pseudomonadati</taxon>
        <taxon>Campylobacterota</taxon>
        <taxon>Epsilonproteobacteria</taxon>
        <taxon>Campylobacterales</taxon>
        <taxon>Arcobacteraceae</taxon>
        <taxon>Malaciobacter</taxon>
    </lineage>
</organism>
<dbReference type="Proteomes" id="UP000262712">
    <property type="component" value="Chromosome"/>
</dbReference>
<dbReference type="Gene3D" id="2.60.34.30">
    <property type="entry name" value="Competence, DNA-entry nuclease inhibitor, ComJ"/>
    <property type="match status" value="1"/>
</dbReference>
<proteinExistence type="predicted"/>
<evidence type="ECO:0000313" key="2">
    <source>
        <dbReference type="EMBL" id="PHO18635.1"/>
    </source>
</evidence>
<dbReference type="AlphaFoldDB" id="A0A2G1DJF7"/>
<sequence>MKKYEVDLLISHHQVRLENRNYDDSYCQWGDINIQQGALLFEGFVSFDPIPDETFGAKVILSISDKHVIKDDVHRSIVIPFLYNKEYPLKISSALESHNISFELDDGLYQLYFDILEKDEVYYHFTLIKSNDKVMAKYLINDDFGGVAGKEIHFGSL</sequence>
<evidence type="ECO:0000313" key="1">
    <source>
        <dbReference type="EMBL" id="AXX91568.1"/>
    </source>
</evidence>